<dbReference type="SMART" id="SM00342">
    <property type="entry name" value="HTH_ARAC"/>
    <property type="match status" value="1"/>
</dbReference>
<dbReference type="PANTHER" id="PTHR43280">
    <property type="entry name" value="ARAC-FAMILY TRANSCRIPTIONAL REGULATOR"/>
    <property type="match status" value="1"/>
</dbReference>
<dbReference type="Proteomes" id="UP000239590">
    <property type="component" value="Unassembled WGS sequence"/>
</dbReference>
<organism evidence="5 6">
    <name type="scientific">Siphonobacter curvatus</name>
    <dbReference type="NCBI Taxonomy" id="2094562"/>
    <lineage>
        <taxon>Bacteria</taxon>
        <taxon>Pseudomonadati</taxon>
        <taxon>Bacteroidota</taxon>
        <taxon>Cytophagia</taxon>
        <taxon>Cytophagales</taxon>
        <taxon>Cytophagaceae</taxon>
        <taxon>Siphonobacter</taxon>
    </lineage>
</organism>
<evidence type="ECO:0000256" key="2">
    <source>
        <dbReference type="ARBA" id="ARBA00023125"/>
    </source>
</evidence>
<gene>
    <name evidence="5" type="ORF">C5O19_20855</name>
</gene>
<evidence type="ECO:0000313" key="6">
    <source>
        <dbReference type="Proteomes" id="UP000239590"/>
    </source>
</evidence>
<dbReference type="SUPFAM" id="SSF46689">
    <property type="entry name" value="Homeodomain-like"/>
    <property type="match status" value="1"/>
</dbReference>
<keyword evidence="3" id="KW-0804">Transcription</keyword>
<comment type="caution">
    <text evidence="5">The sequence shown here is derived from an EMBL/GenBank/DDBJ whole genome shotgun (WGS) entry which is preliminary data.</text>
</comment>
<dbReference type="GO" id="GO:0003700">
    <property type="term" value="F:DNA-binding transcription factor activity"/>
    <property type="evidence" value="ECO:0007669"/>
    <property type="project" value="InterPro"/>
</dbReference>
<accession>A0A2S7IH87</accession>
<evidence type="ECO:0000256" key="3">
    <source>
        <dbReference type="ARBA" id="ARBA00023163"/>
    </source>
</evidence>
<dbReference type="AlphaFoldDB" id="A0A2S7IH87"/>
<keyword evidence="1" id="KW-0805">Transcription regulation</keyword>
<dbReference type="Gene3D" id="1.10.10.60">
    <property type="entry name" value="Homeodomain-like"/>
    <property type="match status" value="1"/>
</dbReference>
<protein>
    <submittedName>
        <fullName evidence="5">AraC family transcriptional regulator</fullName>
    </submittedName>
</protein>
<evidence type="ECO:0000259" key="4">
    <source>
        <dbReference type="PROSITE" id="PS01124"/>
    </source>
</evidence>
<dbReference type="Pfam" id="PF12833">
    <property type="entry name" value="HTH_18"/>
    <property type="match status" value="1"/>
</dbReference>
<keyword evidence="2" id="KW-0238">DNA-binding</keyword>
<dbReference type="PROSITE" id="PS01124">
    <property type="entry name" value="HTH_ARAC_FAMILY_2"/>
    <property type="match status" value="1"/>
</dbReference>
<dbReference type="InterPro" id="IPR018060">
    <property type="entry name" value="HTH_AraC"/>
</dbReference>
<evidence type="ECO:0000256" key="1">
    <source>
        <dbReference type="ARBA" id="ARBA00023015"/>
    </source>
</evidence>
<name>A0A2S7IH87_9BACT</name>
<dbReference type="EMBL" id="PTRA01000005">
    <property type="protein sequence ID" value="PQA54997.1"/>
    <property type="molecule type" value="Genomic_DNA"/>
</dbReference>
<reference evidence="6" key="1">
    <citation type="submission" date="2018-02" db="EMBL/GenBank/DDBJ databases">
        <title>Genome sequencing of Solimonas sp. HR-BB.</title>
        <authorList>
            <person name="Lee Y."/>
            <person name="Jeon C.O."/>
        </authorList>
    </citation>
    <scope>NUCLEOTIDE SEQUENCE [LARGE SCALE GENOMIC DNA]</scope>
    <source>
        <strain evidence="6">HR-U</strain>
    </source>
</reference>
<dbReference type="GO" id="GO:0043565">
    <property type="term" value="F:sequence-specific DNA binding"/>
    <property type="evidence" value="ECO:0007669"/>
    <property type="project" value="InterPro"/>
</dbReference>
<feature type="domain" description="HTH araC/xylS-type" evidence="4">
    <location>
        <begin position="197"/>
        <end position="301"/>
    </location>
</feature>
<keyword evidence="6" id="KW-1185">Reference proteome</keyword>
<proteinExistence type="predicted"/>
<dbReference type="InterPro" id="IPR009057">
    <property type="entry name" value="Homeodomain-like_sf"/>
</dbReference>
<sequence length="303" mass="35251">METTPTVHIHSITQLHQLLEQPKPRHPLVSLIRFEDFPAIKIEQRTRLISDCYQITLKKQCPCKIQYGQSLFDFDEGVMACFAPKQINFIDQDFAFATAGWQLSIHPDFLRNYPLGSKIKNYGFFDYSVNEALILSEEEQRRIEIIFLQMLEESLLPIDQFSQDAWIAHLELLLTYCNRYYNRQFITRKAVSSELLDKVQKLLDEYFASQESNKGLPTAQYLAESLHLSSKYLSDCLKQLTGSTTQQLIHERLIEQAKEKLSTTSLSVGEIAYQLGFEYPQSFSKLFKAKTNQTPLEFRAFYN</sequence>
<dbReference type="RefSeq" id="WP_104715316.1">
    <property type="nucleotide sequence ID" value="NZ_PTRA01000005.1"/>
</dbReference>
<evidence type="ECO:0000313" key="5">
    <source>
        <dbReference type="EMBL" id="PQA54997.1"/>
    </source>
</evidence>
<dbReference type="OrthoDB" id="643086at2"/>
<dbReference type="PANTHER" id="PTHR43280:SF32">
    <property type="entry name" value="TRANSCRIPTIONAL REGULATORY PROTEIN"/>
    <property type="match status" value="1"/>
</dbReference>